<comment type="caution">
    <text evidence="7">The sequence shown here is derived from an EMBL/GenBank/DDBJ whole genome shotgun (WGS) entry which is preliminary data.</text>
</comment>
<dbReference type="Proteomes" id="UP000272051">
    <property type="component" value="Unassembled WGS sequence"/>
</dbReference>
<evidence type="ECO:0000256" key="4">
    <source>
        <dbReference type="ARBA" id="ARBA00023285"/>
    </source>
</evidence>
<dbReference type="InterPro" id="IPR003759">
    <property type="entry name" value="Cbl-bd_cap"/>
</dbReference>
<accession>A0A497EWU1</accession>
<dbReference type="SUPFAM" id="SSF52242">
    <property type="entry name" value="Cobalamin (vitamin B12)-binding domain"/>
    <property type="match status" value="1"/>
</dbReference>
<dbReference type="FunFam" id="3.40.50.280:FF:000003">
    <property type="entry name" value="Dimethylamine methyltransferase corrinoid protein"/>
    <property type="match status" value="1"/>
</dbReference>
<dbReference type="SMART" id="SM01018">
    <property type="entry name" value="B12-binding_2"/>
    <property type="match status" value="1"/>
</dbReference>
<dbReference type="InterPro" id="IPR036594">
    <property type="entry name" value="Meth_synthase_dom"/>
</dbReference>
<dbReference type="AlphaFoldDB" id="A0A497EWU1"/>
<name>A0A497EWU1_9CREN</name>
<dbReference type="GO" id="GO:0050897">
    <property type="term" value="F:cobalt ion binding"/>
    <property type="evidence" value="ECO:0007669"/>
    <property type="project" value="InterPro"/>
</dbReference>
<dbReference type="InterPro" id="IPR006158">
    <property type="entry name" value="Cobalamin-bd"/>
</dbReference>
<dbReference type="NCBIfam" id="TIGR02370">
    <property type="entry name" value="pyl_corrinoid"/>
    <property type="match status" value="1"/>
</dbReference>
<dbReference type="GO" id="GO:0046653">
    <property type="term" value="P:tetrahydrofolate metabolic process"/>
    <property type="evidence" value="ECO:0007669"/>
    <property type="project" value="TreeGrafter"/>
</dbReference>
<dbReference type="SUPFAM" id="SSF47644">
    <property type="entry name" value="Methionine synthase domain"/>
    <property type="match status" value="1"/>
</dbReference>
<comment type="similarity">
    <text evidence="1">Belongs to the methylamine corrinoid protein family.</text>
</comment>
<dbReference type="InterPro" id="IPR050554">
    <property type="entry name" value="Met_Synthase/Corrinoid"/>
</dbReference>
<evidence type="ECO:0000259" key="5">
    <source>
        <dbReference type="PROSITE" id="PS51332"/>
    </source>
</evidence>
<dbReference type="InterPro" id="IPR036724">
    <property type="entry name" value="Cobalamin-bd_sf"/>
</dbReference>
<dbReference type="PANTHER" id="PTHR45833">
    <property type="entry name" value="METHIONINE SYNTHASE"/>
    <property type="match status" value="1"/>
</dbReference>
<evidence type="ECO:0000313" key="8">
    <source>
        <dbReference type="Proteomes" id="UP000272051"/>
    </source>
</evidence>
<protein>
    <recommendedName>
        <fullName evidence="9">Cobalamin-binding protein</fullName>
    </recommendedName>
</protein>
<feature type="domain" description="B12-binding N-terminal" evidence="6">
    <location>
        <begin position="1"/>
        <end position="93"/>
    </location>
</feature>
<keyword evidence="2" id="KW-0479">Metal-binding</keyword>
<dbReference type="EMBL" id="QMQX01000128">
    <property type="protein sequence ID" value="RLE51148.1"/>
    <property type="molecule type" value="Genomic_DNA"/>
</dbReference>
<keyword evidence="3" id="KW-0484">Methanogenesis</keyword>
<dbReference type="GO" id="GO:0031419">
    <property type="term" value="F:cobalamin binding"/>
    <property type="evidence" value="ECO:0007669"/>
    <property type="project" value="InterPro"/>
</dbReference>
<keyword evidence="4" id="KW-0170">Cobalt</keyword>
<dbReference type="CDD" id="cd02070">
    <property type="entry name" value="corrinoid_protein_B12-BD"/>
    <property type="match status" value="1"/>
</dbReference>
<dbReference type="Gene3D" id="3.40.50.280">
    <property type="entry name" value="Cobalamin-binding domain"/>
    <property type="match status" value="1"/>
</dbReference>
<dbReference type="GO" id="GO:0005829">
    <property type="term" value="C:cytosol"/>
    <property type="evidence" value="ECO:0007669"/>
    <property type="project" value="TreeGrafter"/>
</dbReference>
<dbReference type="GO" id="GO:0008705">
    <property type="term" value="F:methionine synthase activity"/>
    <property type="evidence" value="ECO:0007669"/>
    <property type="project" value="TreeGrafter"/>
</dbReference>
<evidence type="ECO:0008006" key="9">
    <source>
        <dbReference type="Google" id="ProtNLM"/>
    </source>
</evidence>
<evidence type="ECO:0000256" key="1">
    <source>
        <dbReference type="ARBA" id="ARBA00010854"/>
    </source>
</evidence>
<organism evidence="7 8">
    <name type="scientific">Thermoproteota archaeon</name>
    <dbReference type="NCBI Taxonomy" id="2056631"/>
    <lineage>
        <taxon>Archaea</taxon>
        <taxon>Thermoproteota</taxon>
    </lineage>
</organism>
<dbReference type="PROSITE" id="PS51332">
    <property type="entry name" value="B12_BINDING"/>
    <property type="match status" value="1"/>
</dbReference>
<evidence type="ECO:0000313" key="7">
    <source>
        <dbReference type="EMBL" id="RLE51148.1"/>
    </source>
</evidence>
<dbReference type="InterPro" id="IPR012741">
    <property type="entry name" value="Corrinoid_p"/>
</dbReference>
<sequence length="221" mass="23788">MVSSKEEILKKLADAVVEGDEDKCRQYAEEALKAGVDAYEAIMSGCAEGMKIVSQKYETGEMYVPEILLSAQAMYAAIEVLKPHIKVDKSRVTGTVVLGVVEGDIHDIGKNLVKIMLDAAGFKVVDLGRDVPLPKFVEAIKEHNADVLGMSALMTTTMVNMPKVIELLKQAGLRDKVGVIIGGAPTSMEFAKQIGADTWAKDASAAVPEVVRLITEKRKAA</sequence>
<dbReference type="Gene3D" id="1.10.1240.10">
    <property type="entry name" value="Methionine synthase domain"/>
    <property type="match status" value="1"/>
</dbReference>
<dbReference type="GO" id="GO:0050667">
    <property type="term" value="P:homocysteine metabolic process"/>
    <property type="evidence" value="ECO:0007669"/>
    <property type="project" value="TreeGrafter"/>
</dbReference>
<evidence type="ECO:0000259" key="6">
    <source>
        <dbReference type="PROSITE" id="PS51337"/>
    </source>
</evidence>
<dbReference type="FunFam" id="1.10.1240.10:FF:000004">
    <property type="entry name" value="Monomethylamine methyltransferase corrinoid protein"/>
    <property type="match status" value="1"/>
</dbReference>
<reference evidence="7 8" key="1">
    <citation type="submission" date="2018-06" db="EMBL/GenBank/DDBJ databases">
        <title>Extensive metabolic versatility and redundancy in microbially diverse, dynamic hydrothermal sediments.</title>
        <authorList>
            <person name="Dombrowski N."/>
            <person name="Teske A."/>
            <person name="Baker B.J."/>
        </authorList>
    </citation>
    <scope>NUCLEOTIDE SEQUENCE [LARGE SCALE GENOMIC DNA]</scope>
    <source>
        <strain evidence="7">B34_G17</strain>
    </source>
</reference>
<evidence type="ECO:0000256" key="2">
    <source>
        <dbReference type="ARBA" id="ARBA00022723"/>
    </source>
</evidence>
<proteinExistence type="inferred from homology"/>
<gene>
    <name evidence="7" type="ORF">DRJ33_06440</name>
</gene>
<dbReference type="Pfam" id="PF02310">
    <property type="entry name" value="B12-binding"/>
    <property type="match status" value="1"/>
</dbReference>
<dbReference type="PANTHER" id="PTHR45833:SF1">
    <property type="entry name" value="METHIONINE SYNTHASE"/>
    <property type="match status" value="1"/>
</dbReference>
<dbReference type="Pfam" id="PF02607">
    <property type="entry name" value="B12-binding_2"/>
    <property type="match status" value="1"/>
</dbReference>
<evidence type="ECO:0000256" key="3">
    <source>
        <dbReference type="ARBA" id="ARBA00022994"/>
    </source>
</evidence>
<dbReference type="GO" id="GO:0015948">
    <property type="term" value="P:methanogenesis"/>
    <property type="evidence" value="ECO:0007669"/>
    <property type="project" value="UniProtKB-KW"/>
</dbReference>
<feature type="domain" description="B12-binding" evidence="5">
    <location>
        <begin position="93"/>
        <end position="221"/>
    </location>
</feature>
<dbReference type="PROSITE" id="PS51337">
    <property type="entry name" value="B12_BINDING_NTER"/>
    <property type="match status" value="1"/>
</dbReference>